<reference evidence="2 3" key="1">
    <citation type="submission" date="2019-04" db="EMBL/GenBank/DDBJ databases">
        <title>Cohnella sp. nov., isolated from soil.</title>
        <authorList>
            <person name="Kim W."/>
        </authorList>
    </citation>
    <scope>NUCLEOTIDE SEQUENCE [LARGE SCALE GENOMIC DNA]</scope>
    <source>
        <strain evidence="2 3">CAU 1483</strain>
    </source>
</reference>
<evidence type="ECO:0000256" key="1">
    <source>
        <dbReference type="SAM" id="Phobius"/>
    </source>
</evidence>
<feature type="transmembrane region" description="Helical" evidence="1">
    <location>
        <begin position="94"/>
        <end position="113"/>
    </location>
</feature>
<sequence>MTEYGNVLYSWTGWLAQILLAFAGFAGILRLAAVRRSRWRISRRGWHLKEVPFWFLKLWGAAEEGIALQQRRVLLTGCGLRLDPGLYLACRRMFISLFTLVAALTWAMLTAGICSLKAWNVVLICAVLAAGAYFDNGWLTALRRYRTDRIRRELAAVSSQLLYYTGSRLHLHGKLMRCLPLTRLIRGEMELLLNEWYHDPDRALQRFKERLGTDESYGFTESLRSLRLNESEEVYDLLRAMVRDYKAKIELARDGRKETASYVLFVLAGIPILYTFQIFLYPWVQEAAKLFEALNP</sequence>
<dbReference type="EMBL" id="SUPK01000014">
    <property type="protein sequence ID" value="TJY38513.1"/>
    <property type="molecule type" value="Genomic_DNA"/>
</dbReference>
<feature type="transmembrane region" description="Helical" evidence="1">
    <location>
        <begin position="262"/>
        <end position="284"/>
    </location>
</feature>
<keyword evidence="1" id="KW-1133">Transmembrane helix</keyword>
<organism evidence="2 3">
    <name type="scientific">Cohnella pontilimi</name>
    <dbReference type="NCBI Taxonomy" id="2564100"/>
    <lineage>
        <taxon>Bacteria</taxon>
        <taxon>Bacillati</taxon>
        <taxon>Bacillota</taxon>
        <taxon>Bacilli</taxon>
        <taxon>Bacillales</taxon>
        <taxon>Paenibacillaceae</taxon>
        <taxon>Cohnella</taxon>
    </lineage>
</organism>
<feature type="transmembrane region" description="Helical" evidence="1">
    <location>
        <begin position="14"/>
        <end position="34"/>
    </location>
</feature>
<dbReference type="OrthoDB" id="2567755at2"/>
<name>A0A4U0F263_9BACL</name>
<evidence type="ECO:0000313" key="2">
    <source>
        <dbReference type="EMBL" id="TJY38513.1"/>
    </source>
</evidence>
<gene>
    <name evidence="2" type="ORF">E5161_20235</name>
</gene>
<evidence type="ECO:0000313" key="3">
    <source>
        <dbReference type="Proteomes" id="UP000309673"/>
    </source>
</evidence>
<keyword evidence="1" id="KW-0472">Membrane</keyword>
<dbReference type="RefSeq" id="WP_136779692.1">
    <property type="nucleotide sequence ID" value="NZ_SUPK01000014.1"/>
</dbReference>
<proteinExistence type="predicted"/>
<dbReference type="Proteomes" id="UP000309673">
    <property type="component" value="Unassembled WGS sequence"/>
</dbReference>
<keyword evidence="3" id="KW-1185">Reference proteome</keyword>
<protein>
    <recommendedName>
        <fullName evidence="4">Type II secretion system protein GspF domain-containing protein</fullName>
    </recommendedName>
</protein>
<feature type="transmembrane region" description="Helical" evidence="1">
    <location>
        <begin position="119"/>
        <end position="142"/>
    </location>
</feature>
<accession>A0A4U0F263</accession>
<dbReference type="AlphaFoldDB" id="A0A4U0F263"/>
<comment type="caution">
    <text evidence="2">The sequence shown here is derived from an EMBL/GenBank/DDBJ whole genome shotgun (WGS) entry which is preliminary data.</text>
</comment>
<evidence type="ECO:0008006" key="4">
    <source>
        <dbReference type="Google" id="ProtNLM"/>
    </source>
</evidence>
<keyword evidence="1" id="KW-0812">Transmembrane</keyword>